<feature type="region of interest" description="Disordered" evidence="1">
    <location>
        <begin position="624"/>
        <end position="668"/>
    </location>
</feature>
<feature type="compositionally biased region" description="Polar residues" evidence="1">
    <location>
        <begin position="1350"/>
        <end position="1365"/>
    </location>
</feature>
<feature type="compositionally biased region" description="Polar residues" evidence="1">
    <location>
        <begin position="776"/>
        <end position="785"/>
    </location>
</feature>
<feature type="domain" description="DUF7357" evidence="3">
    <location>
        <begin position="1"/>
        <end position="170"/>
    </location>
</feature>
<feature type="domain" description="Coilin tudor" evidence="2">
    <location>
        <begin position="830"/>
        <end position="939"/>
    </location>
</feature>
<reference evidence="4 5" key="1">
    <citation type="submission" date="2015-01" db="EMBL/GenBank/DDBJ databases">
        <title>The Genome Sequence of Exophiala spinifera CBS89968.</title>
        <authorList>
            <consortium name="The Broad Institute Genomics Platform"/>
            <person name="Cuomo C."/>
            <person name="de Hoog S."/>
            <person name="Gorbushina A."/>
            <person name="Stielow B."/>
            <person name="Teixiera M."/>
            <person name="Abouelleil A."/>
            <person name="Chapman S.B."/>
            <person name="Priest M."/>
            <person name="Young S.K."/>
            <person name="Wortman J."/>
            <person name="Nusbaum C."/>
            <person name="Birren B."/>
        </authorList>
    </citation>
    <scope>NUCLEOTIDE SEQUENCE [LARGE SCALE GENOMIC DNA]</scope>
    <source>
        <strain evidence="4 5">CBS 89968</strain>
    </source>
</reference>
<dbReference type="PANTHER" id="PTHR15197">
    <property type="entry name" value="COILIN P80"/>
    <property type="match status" value="1"/>
</dbReference>
<feature type="compositionally biased region" description="Basic and acidic residues" evidence="1">
    <location>
        <begin position="687"/>
        <end position="700"/>
    </location>
</feature>
<dbReference type="PANTHER" id="PTHR15197:SF0">
    <property type="entry name" value="COILIN"/>
    <property type="match status" value="1"/>
</dbReference>
<dbReference type="Pfam" id="PF24054">
    <property type="entry name" value="DUF7357"/>
    <property type="match status" value="1"/>
</dbReference>
<dbReference type="GeneID" id="27330652"/>
<feature type="compositionally biased region" description="Polar residues" evidence="1">
    <location>
        <begin position="1090"/>
        <end position="1101"/>
    </location>
</feature>
<feature type="compositionally biased region" description="Low complexity" evidence="1">
    <location>
        <begin position="1207"/>
        <end position="1225"/>
    </location>
</feature>
<feature type="region of interest" description="Disordered" evidence="1">
    <location>
        <begin position="1019"/>
        <end position="1425"/>
    </location>
</feature>
<dbReference type="GO" id="GO:0030620">
    <property type="term" value="F:U2 snRNA binding"/>
    <property type="evidence" value="ECO:0007669"/>
    <property type="project" value="TreeGrafter"/>
</dbReference>
<feature type="region of interest" description="Disordered" evidence="1">
    <location>
        <begin position="309"/>
        <end position="558"/>
    </location>
</feature>
<feature type="compositionally biased region" description="Acidic residues" evidence="1">
    <location>
        <begin position="210"/>
        <end position="241"/>
    </location>
</feature>
<feature type="compositionally biased region" description="Polar residues" evidence="1">
    <location>
        <begin position="1108"/>
        <end position="1118"/>
    </location>
</feature>
<protein>
    <submittedName>
        <fullName evidence="4">Uncharacterized protein</fullName>
    </submittedName>
</protein>
<evidence type="ECO:0000259" key="2">
    <source>
        <dbReference type="Pfam" id="PF23086"/>
    </source>
</evidence>
<gene>
    <name evidence="4" type="ORF">PV08_03569</name>
</gene>
<dbReference type="OrthoDB" id="3365616at2759"/>
<feature type="compositionally biased region" description="Acidic residues" evidence="1">
    <location>
        <begin position="462"/>
        <end position="479"/>
    </location>
</feature>
<feature type="region of interest" description="Disordered" evidence="1">
    <location>
        <begin position="741"/>
        <end position="840"/>
    </location>
</feature>
<feature type="compositionally biased region" description="Basic and acidic residues" evidence="1">
    <location>
        <begin position="1240"/>
        <end position="1250"/>
    </location>
</feature>
<feature type="compositionally biased region" description="Low complexity" evidence="1">
    <location>
        <begin position="1064"/>
        <end position="1075"/>
    </location>
</feature>
<dbReference type="GO" id="GO:0015030">
    <property type="term" value="C:Cajal body"/>
    <property type="evidence" value="ECO:0007669"/>
    <property type="project" value="TreeGrafter"/>
</dbReference>
<dbReference type="GO" id="GO:0030619">
    <property type="term" value="F:U1 snRNA binding"/>
    <property type="evidence" value="ECO:0007669"/>
    <property type="project" value="TreeGrafter"/>
</dbReference>
<dbReference type="GO" id="GO:0000387">
    <property type="term" value="P:spliceosomal snRNP assembly"/>
    <property type="evidence" value="ECO:0007669"/>
    <property type="project" value="TreeGrafter"/>
</dbReference>
<feature type="compositionally biased region" description="Basic and acidic residues" evidence="1">
    <location>
        <begin position="1035"/>
        <end position="1053"/>
    </location>
</feature>
<feature type="region of interest" description="Disordered" evidence="1">
    <location>
        <begin position="255"/>
        <end position="290"/>
    </location>
</feature>
<organism evidence="4 5">
    <name type="scientific">Exophiala spinifera</name>
    <dbReference type="NCBI Taxonomy" id="91928"/>
    <lineage>
        <taxon>Eukaryota</taxon>
        <taxon>Fungi</taxon>
        <taxon>Dikarya</taxon>
        <taxon>Ascomycota</taxon>
        <taxon>Pezizomycotina</taxon>
        <taxon>Eurotiomycetes</taxon>
        <taxon>Chaetothyriomycetidae</taxon>
        <taxon>Chaetothyriales</taxon>
        <taxon>Herpotrichiellaceae</taxon>
        <taxon>Exophiala</taxon>
    </lineage>
</organism>
<dbReference type="RefSeq" id="XP_016239491.1">
    <property type="nucleotide sequence ID" value="XM_016377921.1"/>
</dbReference>
<feature type="compositionally biased region" description="Basic and acidic residues" evidence="1">
    <location>
        <begin position="1119"/>
        <end position="1129"/>
    </location>
</feature>
<accession>A0A0D2BKZ4</accession>
<dbReference type="EMBL" id="KN847493">
    <property type="protein sequence ID" value="KIW19275.1"/>
    <property type="molecule type" value="Genomic_DNA"/>
</dbReference>
<dbReference type="Pfam" id="PF23086">
    <property type="entry name" value="Tudor_Coilin"/>
    <property type="match status" value="1"/>
</dbReference>
<feature type="region of interest" description="Disordered" evidence="1">
    <location>
        <begin position="583"/>
        <end position="604"/>
    </location>
</feature>
<keyword evidence="5" id="KW-1185">Reference proteome</keyword>
<evidence type="ECO:0000256" key="1">
    <source>
        <dbReference type="SAM" id="MobiDB-lite"/>
    </source>
</evidence>
<feature type="compositionally biased region" description="Pro residues" evidence="1">
    <location>
        <begin position="519"/>
        <end position="529"/>
    </location>
</feature>
<feature type="compositionally biased region" description="Acidic residues" evidence="1">
    <location>
        <begin position="412"/>
        <end position="424"/>
    </location>
</feature>
<feature type="compositionally biased region" description="Basic and acidic residues" evidence="1">
    <location>
        <begin position="317"/>
        <end position="338"/>
    </location>
</feature>
<evidence type="ECO:0000259" key="3">
    <source>
        <dbReference type="Pfam" id="PF24054"/>
    </source>
</evidence>
<dbReference type="InterPro" id="IPR055781">
    <property type="entry name" value="DUF7357"/>
</dbReference>
<feature type="compositionally biased region" description="Low complexity" evidence="1">
    <location>
        <begin position="362"/>
        <end position="377"/>
    </location>
</feature>
<sequence>MRLHLHILRNALPPVQIIFTTGTGPLSHTRDKDCTVADLLADINVIVPLESSDGEWGLEDYVVEVAPALSPSTALVSYGGGSGRDRVLRGQTHGGPGGYECLHYATIEAVLREDDEVTIRPLSSDELRLRRLGGRHQITGDGRHLVDGVAFGKRWLRAGTSRPGILIPPRKRRRMLPAEDEDGEEDIKQILPRNWDTHDHNSGTLVRFTEDDEDDDDYDDSSYEESDDDQLEPDEQPDFDEVGDKDRLQIALREEFDDADVDPESAEEDELQDWNQDVEEHDESLLTDNDDLSEEVKLLLKDAEYVAQAGGGRASRKVLERTLKRKRDVADDGDRYDGDIFEGFSTPQKGSKQKPIGTECYTDGVTSSSGSDTSPSDFEGPDTETRSSPVLPPEPDEADTSSEFESTISSSDSDDDSGSEDVVMEEAKKRALALMNGFGNEASNKPRENASSTETKGKEQEDAGSSDDDDMSSSEEDSSEASSSDSEADTDSGSEASDLESQKDRNVVAGRPTLVSSKPAPPIETPPFKPIQLSEKRPAVAPGQGLSRTHRNNERMKKKKKLALLKSSGVLPPEADFRALTEYEDAQNKPSEQGRIDAAAPETPAAGIETAIEDVERTMTVEAGRNAVSLDDTAEAEEVAREPTTDTPKSMTHEPELTAQSASKRARLDLASSRRMLFSSLGLRTPKTKEAEQALREKLSKPVRPAAQATSSTNEASPSSQTRIEDWDIWRDKLVVSAVECEGEGGTLDPPPFPFQQGWMRRNGTNKKRKMRDQEQYYQATNDLSQDYDKGAKNSDASALNYDDDQNQTSIEPSHESETPDQTSAKAIPDVENLPTLQKEDAVPGATIAYKELHVDASTNWQPEISSYRVGEISHADPDGTIRLQLDPSSQKIASRTAVNDQGQTTHGFEITDDEPEEADDGSREIQFSDLISPKLVKASSIEVPESSHRKRVGLHGGDSTDECFAVVPESAEREVDNQESEAPHITVEIDTPRRQEITAMIRDAGFDSALDEQLLHPVSNIERQLRRSQSPARESSRVHGEDFHDLHSRSPRLDLGPSGNPRSSLLGGESSPPLTDNANPSSEIGDEPISSSPFIHTQETVEYPHISQMNISSSGRAPKNDSSSHQDAQKLSPAPALELSFDSFESNRGESAVSAAVTASEEAYVDDDYEPSVHVEEPVANGHDAVDSDTSAEKSGSSTRSSAPNSEVPQSQSQSQSQSQPQQESFERQDSFLGGTGYDGHDSSYHDDSDAYSSDDLPSLSEITSSQLSRRGPPAKTTRSSIKKFSRVQTRTSLRNATTNGSPKNKSPTPLSSPAPDLPPSSQAEFKLSQSQEPRMSQIPSGTPIVDLTVSSGVSSPAQSQGQGDNDDHRDDHEEHVKSKSEESVNGHRYANGQSQGVSKTSRKPSVSGVGTRRLLTTKKRNYF</sequence>
<feature type="compositionally biased region" description="Acidic residues" evidence="1">
    <location>
        <begin position="911"/>
        <end position="920"/>
    </location>
</feature>
<feature type="region of interest" description="Disordered" evidence="1">
    <location>
        <begin position="166"/>
        <end position="243"/>
    </location>
</feature>
<proteinExistence type="predicted"/>
<dbReference type="Proteomes" id="UP000053328">
    <property type="component" value="Unassembled WGS sequence"/>
</dbReference>
<feature type="compositionally biased region" description="Acidic residues" evidence="1">
    <location>
        <begin position="255"/>
        <end position="282"/>
    </location>
</feature>
<feature type="compositionally biased region" description="Low complexity" evidence="1">
    <location>
        <begin position="1252"/>
        <end position="1262"/>
    </location>
</feature>
<feature type="compositionally biased region" description="Polar residues" evidence="1">
    <location>
        <begin position="1288"/>
        <end position="1307"/>
    </location>
</feature>
<dbReference type="HOGENOM" id="CLU_251167_0_0_1"/>
<feature type="region of interest" description="Disordered" evidence="1">
    <location>
        <begin position="680"/>
        <end position="727"/>
    </location>
</feature>
<dbReference type="STRING" id="91928.A0A0D2BKZ4"/>
<dbReference type="InterPro" id="IPR024822">
    <property type="entry name" value="Coilin"/>
</dbReference>
<feature type="region of interest" description="Disordered" evidence="1">
    <location>
        <begin position="895"/>
        <end position="930"/>
    </location>
</feature>
<dbReference type="VEuPathDB" id="FungiDB:PV08_03569"/>
<feature type="region of interest" description="Disordered" evidence="1">
    <location>
        <begin position="971"/>
        <end position="995"/>
    </location>
</feature>
<feature type="compositionally biased region" description="Low complexity" evidence="1">
    <location>
        <begin position="1151"/>
        <end position="1163"/>
    </location>
</feature>
<dbReference type="InterPro" id="IPR056398">
    <property type="entry name" value="Tudor_Coilin"/>
</dbReference>
<feature type="compositionally biased region" description="Basic and acidic residues" evidence="1">
    <location>
        <begin position="1367"/>
        <end position="1387"/>
    </location>
</feature>
<feature type="compositionally biased region" description="Polar residues" evidence="1">
    <location>
        <begin position="708"/>
        <end position="722"/>
    </location>
</feature>
<feature type="compositionally biased region" description="Polar residues" evidence="1">
    <location>
        <begin position="1194"/>
        <end position="1206"/>
    </location>
</feature>
<evidence type="ECO:0000313" key="5">
    <source>
        <dbReference type="Proteomes" id="UP000053328"/>
    </source>
</evidence>
<feature type="compositionally biased region" description="Polar residues" evidence="1">
    <location>
        <begin position="1329"/>
        <end position="1342"/>
    </location>
</feature>
<name>A0A0D2BKZ4_9EURO</name>
<feature type="compositionally biased region" description="Polar residues" evidence="1">
    <location>
        <begin position="895"/>
        <end position="907"/>
    </location>
</feature>
<evidence type="ECO:0000313" key="4">
    <source>
        <dbReference type="EMBL" id="KIW19275.1"/>
    </source>
</evidence>